<proteinExistence type="predicted"/>
<name>A0A397HEP1_9GLOM</name>
<accession>A0A397HEP1</accession>
<organism evidence="1 2">
    <name type="scientific">Diversispora epigaea</name>
    <dbReference type="NCBI Taxonomy" id="1348612"/>
    <lineage>
        <taxon>Eukaryota</taxon>
        <taxon>Fungi</taxon>
        <taxon>Fungi incertae sedis</taxon>
        <taxon>Mucoromycota</taxon>
        <taxon>Glomeromycotina</taxon>
        <taxon>Glomeromycetes</taxon>
        <taxon>Diversisporales</taxon>
        <taxon>Diversisporaceae</taxon>
        <taxon>Diversispora</taxon>
    </lineage>
</organism>
<sequence>MTPDIPRILMGGVWIPYERFKDVKQISRGDFKQYIMLGGLMVKLINRILKSTMEKISERRNKSGIKKV</sequence>
<dbReference type="EMBL" id="PQFF01000333">
    <property type="protein sequence ID" value="RHZ58870.1"/>
    <property type="molecule type" value="Genomic_DNA"/>
</dbReference>
<dbReference type="AlphaFoldDB" id="A0A397HEP1"/>
<evidence type="ECO:0000313" key="1">
    <source>
        <dbReference type="EMBL" id="RHZ58870.1"/>
    </source>
</evidence>
<protein>
    <submittedName>
        <fullName evidence="1">Uncharacterized protein</fullName>
    </submittedName>
</protein>
<reference evidence="1 2" key="1">
    <citation type="submission" date="2018-08" db="EMBL/GenBank/DDBJ databases">
        <title>Genome and evolution of the arbuscular mycorrhizal fungus Diversispora epigaea (formerly Glomus versiforme) and its bacterial endosymbionts.</title>
        <authorList>
            <person name="Sun X."/>
            <person name="Fei Z."/>
            <person name="Harrison M."/>
        </authorList>
    </citation>
    <scope>NUCLEOTIDE SEQUENCE [LARGE SCALE GENOMIC DNA]</scope>
    <source>
        <strain evidence="1 2">IT104</strain>
    </source>
</reference>
<gene>
    <name evidence="1" type="ORF">Glove_367g24</name>
</gene>
<comment type="caution">
    <text evidence="1">The sequence shown here is derived from an EMBL/GenBank/DDBJ whole genome shotgun (WGS) entry which is preliminary data.</text>
</comment>
<dbReference type="Proteomes" id="UP000266861">
    <property type="component" value="Unassembled WGS sequence"/>
</dbReference>
<evidence type="ECO:0000313" key="2">
    <source>
        <dbReference type="Proteomes" id="UP000266861"/>
    </source>
</evidence>
<keyword evidence="2" id="KW-1185">Reference proteome</keyword>